<dbReference type="AlphaFoldDB" id="A0A382ZUS9"/>
<proteinExistence type="predicted"/>
<feature type="non-terminal residue" evidence="1">
    <location>
        <position position="67"/>
    </location>
</feature>
<organism evidence="1">
    <name type="scientific">marine metagenome</name>
    <dbReference type="NCBI Taxonomy" id="408172"/>
    <lineage>
        <taxon>unclassified sequences</taxon>
        <taxon>metagenomes</taxon>
        <taxon>ecological metagenomes</taxon>
    </lineage>
</organism>
<evidence type="ECO:0000313" key="1">
    <source>
        <dbReference type="EMBL" id="SVD99254.1"/>
    </source>
</evidence>
<gene>
    <name evidence="1" type="ORF">METZ01_LOCUS452108</name>
</gene>
<protein>
    <submittedName>
        <fullName evidence="1">Uncharacterized protein</fullName>
    </submittedName>
</protein>
<reference evidence="1" key="1">
    <citation type="submission" date="2018-05" db="EMBL/GenBank/DDBJ databases">
        <authorList>
            <person name="Lanie J.A."/>
            <person name="Ng W.-L."/>
            <person name="Kazmierczak K.M."/>
            <person name="Andrzejewski T.M."/>
            <person name="Davidsen T.M."/>
            <person name="Wayne K.J."/>
            <person name="Tettelin H."/>
            <person name="Glass J.I."/>
            <person name="Rusch D."/>
            <person name="Podicherti R."/>
            <person name="Tsui H.-C.T."/>
            <person name="Winkler M.E."/>
        </authorList>
    </citation>
    <scope>NUCLEOTIDE SEQUENCE</scope>
</reference>
<name>A0A382ZUS9_9ZZZZ</name>
<sequence>MVWVIVVNLPQRVRHTNNTIVLHKIIIAMGRFLGSVSVLRSMNGTLIKHKPIKIGATIKDGTQRFSK</sequence>
<dbReference type="EMBL" id="UINC01186834">
    <property type="protein sequence ID" value="SVD99254.1"/>
    <property type="molecule type" value="Genomic_DNA"/>
</dbReference>
<accession>A0A382ZUS9</accession>